<dbReference type="RefSeq" id="WP_085893606.1">
    <property type="nucleotide sequence ID" value="NZ_FWFL01000010.1"/>
</dbReference>
<sequence length="182" mass="19921">MKFPFLAILAVIVISAGCVPIPSKTTHRFFQPQCAELNAQEIKGCGRAVWGVEFPIGPGRRHDVSVSLSVNRDGRVMALVGAYAATTTEITIVPDRLRLVSGGRRYAPTSTLGPDVRRAGDRNRIHVGKAIFNINPVQNQTYEILVLPGAVRVDGKEMSLPSMRFVYVVKTNVQLIQPLLNT</sequence>
<protein>
    <submittedName>
        <fullName evidence="1">Uncharacterized protein</fullName>
    </submittedName>
</protein>
<keyword evidence="2" id="KW-1185">Reference proteome</keyword>
<evidence type="ECO:0000313" key="2">
    <source>
        <dbReference type="Proteomes" id="UP000193827"/>
    </source>
</evidence>
<dbReference type="Proteomes" id="UP000193827">
    <property type="component" value="Unassembled WGS sequence"/>
</dbReference>
<accession>A0A1Y5TKA3</accession>
<evidence type="ECO:0000313" key="1">
    <source>
        <dbReference type="EMBL" id="SLN62426.1"/>
    </source>
</evidence>
<proteinExistence type="predicted"/>
<dbReference type="AlphaFoldDB" id="A0A1Y5TKA3"/>
<gene>
    <name evidence="1" type="ORF">PEL8287_03402</name>
</gene>
<dbReference type="PROSITE" id="PS51257">
    <property type="entry name" value="PROKAR_LIPOPROTEIN"/>
    <property type="match status" value="1"/>
</dbReference>
<organism evidence="1 2">
    <name type="scientific">Roseovarius litorisediminis</name>
    <dbReference type="NCBI Taxonomy" id="1312363"/>
    <lineage>
        <taxon>Bacteria</taxon>
        <taxon>Pseudomonadati</taxon>
        <taxon>Pseudomonadota</taxon>
        <taxon>Alphaproteobacteria</taxon>
        <taxon>Rhodobacterales</taxon>
        <taxon>Roseobacteraceae</taxon>
        <taxon>Roseovarius</taxon>
    </lineage>
</organism>
<dbReference type="EMBL" id="FWFL01000010">
    <property type="protein sequence ID" value="SLN62426.1"/>
    <property type="molecule type" value="Genomic_DNA"/>
</dbReference>
<reference evidence="1 2" key="1">
    <citation type="submission" date="2017-03" db="EMBL/GenBank/DDBJ databases">
        <authorList>
            <person name="Afonso C.L."/>
            <person name="Miller P.J."/>
            <person name="Scott M.A."/>
            <person name="Spackman E."/>
            <person name="Goraichik I."/>
            <person name="Dimitrov K.M."/>
            <person name="Suarez D.L."/>
            <person name="Swayne D.E."/>
        </authorList>
    </citation>
    <scope>NUCLEOTIDE SEQUENCE [LARGE SCALE GENOMIC DNA]</scope>
    <source>
        <strain evidence="1 2">CECT 8287</strain>
    </source>
</reference>
<name>A0A1Y5TKA3_9RHOB</name>